<accession>A0AAE1MP42</accession>
<dbReference type="InterPro" id="IPR008491">
    <property type="entry name" value="CDK5RAP3"/>
</dbReference>
<organism evidence="2 3">
    <name type="scientific">Acacia crassicarpa</name>
    <name type="common">northern wattle</name>
    <dbReference type="NCBI Taxonomy" id="499986"/>
    <lineage>
        <taxon>Eukaryota</taxon>
        <taxon>Viridiplantae</taxon>
        <taxon>Streptophyta</taxon>
        <taxon>Embryophyta</taxon>
        <taxon>Tracheophyta</taxon>
        <taxon>Spermatophyta</taxon>
        <taxon>Magnoliopsida</taxon>
        <taxon>eudicotyledons</taxon>
        <taxon>Gunneridae</taxon>
        <taxon>Pentapetalae</taxon>
        <taxon>rosids</taxon>
        <taxon>fabids</taxon>
        <taxon>Fabales</taxon>
        <taxon>Fabaceae</taxon>
        <taxon>Caesalpinioideae</taxon>
        <taxon>mimosoid clade</taxon>
        <taxon>Acacieae</taxon>
        <taxon>Acacia</taxon>
    </lineage>
</organism>
<dbReference type="Proteomes" id="UP001293593">
    <property type="component" value="Unassembled WGS sequence"/>
</dbReference>
<proteinExistence type="inferred from homology"/>
<reference evidence="2" key="1">
    <citation type="submission" date="2023-10" db="EMBL/GenBank/DDBJ databases">
        <title>Chromosome-level genome of the transformable northern wattle, Acacia crassicarpa.</title>
        <authorList>
            <person name="Massaro I."/>
            <person name="Sinha N.R."/>
            <person name="Poethig S."/>
            <person name="Leichty A.R."/>
        </authorList>
    </citation>
    <scope>NUCLEOTIDE SEQUENCE</scope>
    <source>
        <strain evidence="2">Acra3RX</strain>
        <tissue evidence="2">Leaf</tissue>
    </source>
</reference>
<sequence length="69" mass="7738">MKEGLKDLVTERTELQNSLFSSRPKQDAALPKTRELKKWCEGTLPSMFDERPVSIIGEINIQLTSGFGA</sequence>
<evidence type="ECO:0000313" key="3">
    <source>
        <dbReference type="Proteomes" id="UP001293593"/>
    </source>
</evidence>
<dbReference type="PANTHER" id="PTHR14894:SF0">
    <property type="entry name" value="CDK5 REGULATORY SUBUNIT-ASSOCIATED PROTEIN 3"/>
    <property type="match status" value="1"/>
</dbReference>
<dbReference type="PANTHER" id="PTHR14894">
    <property type="entry name" value="CDK5 REGULATORY SUBUNIT-ASSOCIATED PROTEIN 3"/>
    <property type="match status" value="1"/>
</dbReference>
<dbReference type="GO" id="GO:0012505">
    <property type="term" value="C:endomembrane system"/>
    <property type="evidence" value="ECO:0007669"/>
    <property type="project" value="TreeGrafter"/>
</dbReference>
<dbReference type="EMBL" id="JAWXYG010000005">
    <property type="protein sequence ID" value="KAK4272574.1"/>
    <property type="molecule type" value="Genomic_DNA"/>
</dbReference>
<gene>
    <name evidence="2" type="ORF">QN277_021110</name>
</gene>
<dbReference type="Pfam" id="PF05600">
    <property type="entry name" value="CDK5RAP3"/>
    <property type="match status" value="1"/>
</dbReference>
<name>A0AAE1MP42_9FABA</name>
<evidence type="ECO:0000313" key="2">
    <source>
        <dbReference type="EMBL" id="KAK4272574.1"/>
    </source>
</evidence>
<comment type="caution">
    <text evidence="2">The sequence shown here is derived from an EMBL/GenBank/DDBJ whole genome shotgun (WGS) entry which is preliminary data.</text>
</comment>
<dbReference type="GO" id="GO:0007346">
    <property type="term" value="P:regulation of mitotic cell cycle"/>
    <property type="evidence" value="ECO:0007669"/>
    <property type="project" value="TreeGrafter"/>
</dbReference>
<evidence type="ECO:0000256" key="1">
    <source>
        <dbReference type="ARBA" id="ARBA00007478"/>
    </source>
</evidence>
<keyword evidence="3" id="KW-1185">Reference proteome</keyword>
<comment type="similarity">
    <text evidence="1">Belongs to the CDK5RAP3 family.</text>
</comment>
<dbReference type="AlphaFoldDB" id="A0AAE1MP42"/>
<protein>
    <submittedName>
        <fullName evidence="2">Uncharacterized protein</fullName>
    </submittedName>
</protein>